<dbReference type="RefSeq" id="WP_014856179.1">
    <property type="nucleotide sequence ID" value="NC_018178.1"/>
</dbReference>
<sequence length="291" mass="33755">MKSIYLTIFFVFLTSIILAQYDDPYQFFPANLGDHWEYTRAGGDLHYTVLRDSIDPKDSSRFIFFYDPPLYYGADYRIDRNYNVFYEPQFDNRHVYKLNAQVGERWVVIVEDSSKWEESMVSGIYEGYVFGKRTLIKEIQHFQLWIRPDSLIDTTFLDVEKLAYGFGRISRENYVLQPLLLRGCRINGVTYGTVDVKDESTPIPSGFVLFQNYPNPFNPATKIRFSLPEASFVTLKVYDVLGREIKELVNEVKPSGEYEVEFNGSNLPSGTYVYKLTAGKYSAVGKMTLMK</sequence>
<evidence type="ECO:0000313" key="2">
    <source>
        <dbReference type="EMBL" id="AFN74745.1"/>
    </source>
</evidence>
<feature type="domain" description="Secretion system C-terminal sorting" evidence="1">
    <location>
        <begin position="213"/>
        <end position="286"/>
    </location>
</feature>
<dbReference type="STRING" id="1191523.MROS_1508"/>
<gene>
    <name evidence="2" type="ordered locus">MROS_1508</name>
</gene>
<dbReference type="Gene3D" id="2.60.40.4070">
    <property type="match status" value="1"/>
</dbReference>
<name>I6Z6F6_MELRP</name>
<dbReference type="InterPro" id="IPR026444">
    <property type="entry name" value="Secre_tail"/>
</dbReference>
<reference evidence="2 3" key="1">
    <citation type="journal article" date="2013" name="PLoS ONE">
        <title>Genomic analysis of Melioribacter roseus, facultatively anaerobic organotrophic bacterium representing a novel deep lineage within Bacteriodetes/Chlorobi group.</title>
        <authorList>
            <person name="Kadnikov V.V."/>
            <person name="Mardanov A.V."/>
            <person name="Podosokorskaya O.A."/>
            <person name="Gavrilov S.N."/>
            <person name="Kublanov I.V."/>
            <person name="Beletsky A.V."/>
            <person name="Bonch-Osmolovskaya E.A."/>
            <person name="Ravin N.V."/>
        </authorList>
    </citation>
    <scope>NUCLEOTIDE SEQUENCE [LARGE SCALE GENOMIC DNA]</scope>
    <source>
        <strain evidence="3">JCM 17771 / P3M-2</strain>
    </source>
</reference>
<proteinExistence type="predicted"/>
<keyword evidence="3" id="KW-1185">Reference proteome</keyword>
<accession>I6Z6F6</accession>
<dbReference type="OrthoDB" id="958574at2"/>
<dbReference type="Pfam" id="PF18962">
    <property type="entry name" value="Por_Secre_tail"/>
    <property type="match status" value="1"/>
</dbReference>
<evidence type="ECO:0000313" key="3">
    <source>
        <dbReference type="Proteomes" id="UP000009011"/>
    </source>
</evidence>
<dbReference type="HOGENOM" id="CLU_979371_0_0_10"/>
<dbReference type="NCBIfam" id="TIGR04183">
    <property type="entry name" value="Por_Secre_tail"/>
    <property type="match status" value="1"/>
</dbReference>
<protein>
    <recommendedName>
        <fullName evidence="1">Secretion system C-terminal sorting domain-containing protein</fullName>
    </recommendedName>
</protein>
<dbReference type="Proteomes" id="UP000009011">
    <property type="component" value="Chromosome"/>
</dbReference>
<organism evidence="2 3">
    <name type="scientific">Melioribacter roseus (strain DSM 23840 / JCM 17771 / VKM B-2668 / P3M-2)</name>
    <dbReference type="NCBI Taxonomy" id="1191523"/>
    <lineage>
        <taxon>Bacteria</taxon>
        <taxon>Pseudomonadati</taxon>
        <taxon>Ignavibacteriota</taxon>
        <taxon>Ignavibacteria</taxon>
        <taxon>Ignavibacteriales</taxon>
        <taxon>Melioribacteraceae</taxon>
        <taxon>Melioribacter</taxon>
    </lineage>
</organism>
<evidence type="ECO:0000259" key="1">
    <source>
        <dbReference type="Pfam" id="PF18962"/>
    </source>
</evidence>
<dbReference type="eggNOG" id="COG1520">
    <property type="taxonomic scope" value="Bacteria"/>
</dbReference>
<dbReference type="KEGG" id="mro:MROS_1508"/>
<dbReference type="EMBL" id="CP003557">
    <property type="protein sequence ID" value="AFN74745.1"/>
    <property type="molecule type" value="Genomic_DNA"/>
</dbReference>
<dbReference type="AlphaFoldDB" id="I6Z6F6"/>